<comment type="similarity">
    <text evidence="6">Belongs to the peptidase M48 family.</text>
</comment>
<keyword evidence="7" id="KW-1133">Transmembrane helix</keyword>
<dbReference type="PANTHER" id="PTHR22726:SF1">
    <property type="entry name" value="METALLOENDOPEPTIDASE OMA1, MITOCHONDRIAL"/>
    <property type="match status" value="1"/>
</dbReference>
<dbReference type="Gene3D" id="3.30.2010.10">
    <property type="entry name" value="Metalloproteases ('zincins'), catalytic domain"/>
    <property type="match status" value="1"/>
</dbReference>
<evidence type="ECO:0000256" key="7">
    <source>
        <dbReference type="SAM" id="Phobius"/>
    </source>
</evidence>
<comment type="caution">
    <text evidence="10">The sequence shown here is derived from an EMBL/GenBank/DDBJ whole genome shotgun (WGS) entry which is preliminary data.</text>
</comment>
<feature type="transmembrane region" description="Helical" evidence="7">
    <location>
        <begin position="106"/>
        <end position="129"/>
    </location>
</feature>
<keyword evidence="5 6" id="KW-0482">Metalloprotease</keyword>
<feature type="domain" description="Peptidase M48" evidence="8">
    <location>
        <begin position="193"/>
        <end position="342"/>
    </location>
</feature>
<comment type="cofactor">
    <cofactor evidence="6">
        <name>Zn(2+)</name>
        <dbReference type="ChEBI" id="CHEBI:29105"/>
    </cofactor>
    <text evidence="6">Binds 1 zinc ion per subunit.</text>
</comment>
<dbReference type="InterPro" id="IPR001915">
    <property type="entry name" value="Peptidase_M48"/>
</dbReference>
<keyword evidence="4 6" id="KW-0862">Zinc</keyword>
<dbReference type="InterPro" id="IPR055518">
    <property type="entry name" value="DUF7092"/>
</dbReference>
<keyword evidence="11" id="KW-1185">Reference proteome</keyword>
<keyword evidence="7" id="KW-0812">Transmembrane</keyword>
<keyword evidence="1 6" id="KW-0645">Protease</keyword>
<dbReference type="CDD" id="cd07332">
    <property type="entry name" value="M48C_Oma1_like"/>
    <property type="match status" value="1"/>
</dbReference>
<keyword evidence="7" id="KW-0472">Membrane</keyword>
<evidence type="ECO:0000259" key="9">
    <source>
        <dbReference type="Pfam" id="PF23368"/>
    </source>
</evidence>
<evidence type="ECO:0000256" key="3">
    <source>
        <dbReference type="ARBA" id="ARBA00022801"/>
    </source>
</evidence>
<sequence length="374" mass="39499">MEADVSPANSAAPPVPDAVFFDGASNRRRIVALELSDALEIREDGELLARWAFADIRRADSPAGLLRLSCLTAPALARLEIRDAQLMAALVARCERLEQDLPNRKGVAGIVGWSLAAAVSIVLVVLFGVPLAAERLTPLVPDAFERRLGDVAEAQVMVVFDGKPCSNAAGQAAFEKLVGKLRETAGLDNSVQSGVLTTSVPNAFALPGGKVYLFEGLLEKAENPDEIAGVLAHELGHLRHRDSMRELIHNGGTSFLIGLLFGDITGSGALVFASRSLVTSSYSRDAETNADSFAIETMHKLGRPAKPMGELMFRVTGKEGGKGLSLVASHPLTEDRLARMDKADAAGSANGQPLLSSAEWQALKGICGSGKGKL</sequence>
<evidence type="ECO:0000256" key="2">
    <source>
        <dbReference type="ARBA" id="ARBA00022723"/>
    </source>
</evidence>
<dbReference type="Pfam" id="PF23368">
    <property type="entry name" value="DUF7092"/>
    <property type="match status" value="1"/>
</dbReference>
<keyword evidence="3 6" id="KW-0378">Hydrolase</keyword>
<feature type="domain" description="DUF7092" evidence="9">
    <location>
        <begin position="17"/>
        <end position="93"/>
    </location>
</feature>
<accession>A0ABS3MEL1</accession>
<organism evidence="10 11">
    <name type="scientific">Bradyrhizobium quebecense</name>
    <dbReference type="NCBI Taxonomy" id="2748629"/>
    <lineage>
        <taxon>Bacteria</taxon>
        <taxon>Pseudomonadati</taxon>
        <taxon>Pseudomonadota</taxon>
        <taxon>Alphaproteobacteria</taxon>
        <taxon>Hyphomicrobiales</taxon>
        <taxon>Nitrobacteraceae</taxon>
        <taxon>Bradyrhizobium</taxon>
    </lineage>
</organism>
<keyword evidence="2" id="KW-0479">Metal-binding</keyword>
<evidence type="ECO:0000313" key="10">
    <source>
        <dbReference type="EMBL" id="MBO1429808.1"/>
    </source>
</evidence>
<protein>
    <submittedName>
        <fullName evidence="10">M48 family metallopeptidase</fullName>
    </submittedName>
</protein>
<dbReference type="Proteomes" id="UP000692816">
    <property type="component" value="Unassembled WGS sequence"/>
</dbReference>
<evidence type="ECO:0000313" key="11">
    <source>
        <dbReference type="Proteomes" id="UP000692816"/>
    </source>
</evidence>
<evidence type="ECO:0000256" key="1">
    <source>
        <dbReference type="ARBA" id="ARBA00022670"/>
    </source>
</evidence>
<dbReference type="InterPro" id="IPR051156">
    <property type="entry name" value="Mito/Outer_Membr_Metalloprot"/>
</dbReference>
<dbReference type="Pfam" id="PF01435">
    <property type="entry name" value="Peptidase_M48"/>
    <property type="match status" value="1"/>
</dbReference>
<evidence type="ECO:0000256" key="6">
    <source>
        <dbReference type="RuleBase" id="RU003983"/>
    </source>
</evidence>
<evidence type="ECO:0000256" key="4">
    <source>
        <dbReference type="ARBA" id="ARBA00022833"/>
    </source>
</evidence>
<evidence type="ECO:0000256" key="5">
    <source>
        <dbReference type="ARBA" id="ARBA00023049"/>
    </source>
</evidence>
<proteinExistence type="inferred from homology"/>
<dbReference type="PANTHER" id="PTHR22726">
    <property type="entry name" value="METALLOENDOPEPTIDASE OMA1"/>
    <property type="match status" value="1"/>
</dbReference>
<name>A0ABS3MEL1_9BRAD</name>
<dbReference type="RefSeq" id="WP_207832276.1">
    <property type="nucleotide sequence ID" value="NZ_CP088282.1"/>
</dbReference>
<evidence type="ECO:0000259" key="8">
    <source>
        <dbReference type="Pfam" id="PF01435"/>
    </source>
</evidence>
<dbReference type="EMBL" id="JAGEPA010000001">
    <property type="protein sequence ID" value="MBO1429808.1"/>
    <property type="molecule type" value="Genomic_DNA"/>
</dbReference>
<reference evidence="10" key="1">
    <citation type="journal article" date="2021" name="Int. J. Syst. Evol. Microbiol.">
        <title>Bradyrhizobium septentrionale sp. nov. (sv. septentrionale) and Bradyrhizobium quebecense sp. nov. (sv. septentrionale) associated with legumes native to Canada possess rearranged symbiosis genes and numerous insertion sequences.</title>
        <authorList>
            <person name="Bromfield E.S.P."/>
            <person name="Cloutier S."/>
        </authorList>
    </citation>
    <scope>NUCLEOTIDE SEQUENCE</scope>
    <source>
        <strain evidence="10">12S5</strain>
    </source>
</reference>
<gene>
    <name evidence="10" type="ORF">J4P68_10220</name>
</gene>